<dbReference type="PANTHER" id="PTHR24421:SF62">
    <property type="entry name" value="SENSORY TRANSDUCTION HISTIDINE KINASE"/>
    <property type="match status" value="1"/>
</dbReference>
<dbReference type="Gene3D" id="3.30.565.10">
    <property type="entry name" value="Histidine kinase-like ATPase, C-terminal domain"/>
    <property type="match status" value="1"/>
</dbReference>
<dbReference type="Pfam" id="PF02518">
    <property type="entry name" value="HATPase_c"/>
    <property type="match status" value="1"/>
</dbReference>
<evidence type="ECO:0000313" key="6">
    <source>
        <dbReference type="EMBL" id="MEN2790262.1"/>
    </source>
</evidence>
<dbReference type="EMBL" id="JBDIME010000008">
    <property type="protein sequence ID" value="MEN2790262.1"/>
    <property type="molecule type" value="Genomic_DNA"/>
</dbReference>
<dbReference type="InterPro" id="IPR050482">
    <property type="entry name" value="Sensor_HK_TwoCompSys"/>
</dbReference>
<evidence type="ECO:0000256" key="3">
    <source>
        <dbReference type="ARBA" id="ARBA00023012"/>
    </source>
</evidence>
<dbReference type="SMART" id="SM00387">
    <property type="entry name" value="HATPase_c"/>
    <property type="match status" value="1"/>
</dbReference>
<keyword evidence="4" id="KW-0732">Signal</keyword>
<dbReference type="Pfam" id="PF07730">
    <property type="entry name" value="HisKA_3"/>
    <property type="match status" value="1"/>
</dbReference>
<feature type="domain" description="Histidine kinase/HSP90-like ATPase" evidence="5">
    <location>
        <begin position="884"/>
        <end position="981"/>
    </location>
</feature>
<dbReference type="PANTHER" id="PTHR24421">
    <property type="entry name" value="NITRATE/NITRITE SENSOR PROTEIN NARX-RELATED"/>
    <property type="match status" value="1"/>
</dbReference>
<dbReference type="InterPro" id="IPR011123">
    <property type="entry name" value="Y_Y_Y"/>
</dbReference>
<evidence type="ECO:0000256" key="2">
    <source>
        <dbReference type="ARBA" id="ARBA00022777"/>
    </source>
</evidence>
<dbReference type="SUPFAM" id="SSF63829">
    <property type="entry name" value="Calcium-dependent phosphotriesterase"/>
    <property type="match status" value="2"/>
</dbReference>
<dbReference type="Proteomes" id="UP001419910">
    <property type="component" value="Unassembled WGS sequence"/>
</dbReference>
<keyword evidence="1" id="KW-0808">Transferase</keyword>
<evidence type="ECO:0000259" key="5">
    <source>
        <dbReference type="SMART" id="SM00387"/>
    </source>
</evidence>
<evidence type="ECO:0000256" key="1">
    <source>
        <dbReference type="ARBA" id="ARBA00022679"/>
    </source>
</evidence>
<dbReference type="Gene3D" id="1.20.5.1930">
    <property type="match status" value="1"/>
</dbReference>
<dbReference type="RefSeq" id="WP_343889062.1">
    <property type="nucleotide sequence ID" value="NZ_BAAAEH010000016.1"/>
</dbReference>
<dbReference type="Pfam" id="PF07495">
    <property type="entry name" value="Y_Y_Y"/>
    <property type="match status" value="1"/>
</dbReference>
<dbReference type="SUPFAM" id="SSF55874">
    <property type="entry name" value="ATPase domain of HSP90 chaperone/DNA topoisomerase II/histidine kinase"/>
    <property type="match status" value="1"/>
</dbReference>
<proteinExistence type="predicted"/>
<dbReference type="InterPro" id="IPR036890">
    <property type="entry name" value="HATPase_C_sf"/>
</dbReference>
<sequence length="1004" mass="110098">MVRTIARLLSLSLLLAAVAAQALPADRTLGQMTHTRWTANDGTPAPVQALAQTRDGFLWIGSGTGLYRFDGLTFERITTIGPEISVTALLATRDGRLFAGFQNGHMLLLQHGRQTDVTPSVQAKYIRKIVEDRAGGIWAQTIVPSIALARYFDGRWTSYGPSRGISEDYLIEDTIATRDGSVWVLTQDAVQVMKPGTNHFETILAKLNDKIDGIFEDPNGRVWAAEHERGLWQIPFGGRPVSPTIALTDSINLLRRVFFDRDGAIWGSISSDGIFRITPSLTAVRGKQRIERFGALQGLSSDGASAILEDREGTIWVGTSGGLDRFRPANVVLEEAIPAKSTYGYGLFADRAGVVYVTDSETLYRVLPGGSPTAILKGINNPMSLCEGKPGDIWLAAYGTMYVVNSGGVRKLPPPALTGFMRCQGDQNHAPWFLDTLGNLVRRDGSNWVREVPAQRATSASRFTFDRQGRPLVFFEDKGLLRRDPAGWSMIWPAARIPGGRIGPLMSTSHGVMVGGVSGLARINGNRVDRLKGNNPWLQHVTGIAETSKGDTWIQTSFGVFKLRTADLQAAFEKPGTALRPTRFDPSDGLAGANLLDYADNGAAIGGDGRVWLQTTAGIVWIDPSHMVLNGVLPPIVITRMIADGRHVNDPSAVTLMSGTKNVEIDYTALSLAAPERVQFRYRMVGADDHWINPGARRQAFYQNLAPGRYAFTVIGANNDGVWNRRGATIYLTLPPTFLQSWPFKLLCAGAALLLLWMVYKIRLGRITARLREQLETRLVERERIARELHDTLLQGVHGLILRFQGIADRLPREQVPGRLMEKALERAEELLVEGRERVHGLRSVPMHFDFKSAIAEMAGQASLSPDTTVGIRESGVARSIDPVVQEEVVGVVREALSNVARHAGASAVDIRIAHHWNRLVVSVADNGTWAEDADKRAKNGRHFGMIGMRERARRIGGTLKVQPGIGKSGTRITVTVPARVAYHSHFARRIKALLGIRNIEPTT</sequence>
<dbReference type="InterPro" id="IPR003594">
    <property type="entry name" value="HATPase_dom"/>
</dbReference>
<name>A0ABU9Y3B8_9SPHN</name>
<keyword evidence="3" id="KW-0902">Two-component regulatory system</keyword>
<evidence type="ECO:0000256" key="4">
    <source>
        <dbReference type="SAM" id="SignalP"/>
    </source>
</evidence>
<dbReference type="Pfam" id="PF07494">
    <property type="entry name" value="Reg_prop"/>
    <property type="match status" value="1"/>
</dbReference>
<keyword evidence="7" id="KW-1185">Reference proteome</keyword>
<feature type="signal peptide" evidence="4">
    <location>
        <begin position="1"/>
        <end position="22"/>
    </location>
</feature>
<accession>A0ABU9Y3B8</accession>
<dbReference type="InterPro" id="IPR011712">
    <property type="entry name" value="Sig_transdc_His_kin_sub3_dim/P"/>
</dbReference>
<comment type="caution">
    <text evidence="6">The sequence shown here is derived from an EMBL/GenBank/DDBJ whole genome shotgun (WGS) entry which is preliminary data.</text>
</comment>
<organism evidence="6 7">
    <name type="scientific">Sphingomonas oligophenolica</name>
    <dbReference type="NCBI Taxonomy" id="301154"/>
    <lineage>
        <taxon>Bacteria</taxon>
        <taxon>Pseudomonadati</taxon>
        <taxon>Pseudomonadota</taxon>
        <taxon>Alphaproteobacteria</taxon>
        <taxon>Sphingomonadales</taxon>
        <taxon>Sphingomonadaceae</taxon>
        <taxon>Sphingomonas</taxon>
    </lineage>
</organism>
<dbReference type="Gene3D" id="2.60.40.10">
    <property type="entry name" value="Immunoglobulins"/>
    <property type="match status" value="1"/>
</dbReference>
<dbReference type="InterPro" id="IPR013783">
    <property type="entry name" value="Ig-like_fold"/>
</dbReference>
<dbReference type="CDD" id="cd16917">
    <property type="entry name" value="HATPase_UhpB-NarQ-NarX-like"/>
    <property type="match status" value="1"/>
</dbReference>
<keyword evidence="2" id="KW-0418">Kinase</keyword>
<protein>
    <submittedName>
        <fullName evidence="6">Two-component regulator propeller domain-containing protein</fullName>
    </submittedName>
</protein>
<reference evidence="6 7" key="1">
    <citation type="submission" date="2024-05" db="EMBL/GenBank/DDBJ databases">
        <authorList>
            <person name="Liu Q."/>
            <person name="Xin Y.-H."/>
        </authorList>
    </citation>
    <scope>NUCLEOTIDE SEQUENCE [LARGE SCALE GENOMIC DNA]</scope>
    <source>
        <strain evidence="6 7">CGMCC 1.10181</strain>
    </source>
</reference>
<dbReference type="Gene3D" id="2.130.10.10">
    <property type="entry name" value="YVTN repeat-like/Quinoprotein amine dehydrogenase"/>
    <property type="match status" value="3"/>
</dbReference>
<dbReference type="InterPro" id="IPR011110">
    <property type="entry name" value="Reg_prop"/>
</dbReference>
<feature type="chain" id="PRO_5046985752" evidence="4">
    <location>
        <begin position="23"/>
        <end position="1004"/>
    </location>
</feature>
<gene>
    <name evidence="6" type="ORF">ABC974_11545</name>
</gene>
<evidence type="ECO:0000313" key="7">
    <source>
        <dbReference type="Proteomes" id="UP001419910"/>
    </source>
</evidence>
<dbReference type="InterPro" id="IPR015943">
    <property type="entry name" value="WD40/YVTN_repeat-like_dom_sf"/>
</dbReference>